<accession>Q7U705</accession>
<dbReference type="EMBL" id="BX569692">
    <property type="protein sequence ID" value="CAE07696.1"/>
    <property type="molecule type" value="Genomic_DNA"/>
</dbReference>
<dbReference type="HOGENOM" id="CLU_2083709_0_0_3"/>
<organism evidence="1 2">
    <name type="scientific">Parasynechococcus marenigrum (strain WH8102)</name>
    <dbReference type="NCBI Taxonomy" id="84588"/>
    <lineage>
        <taxon>Bacteria</taxon>
        <taxon>Bacillati</taxon>
        <taxon>Cyanobacteriota</taxon>
        <taxon>Cyanophyceae</taxon>
        <taxon>Synechococcales</taxon>
        <taxon>Prochlorococcaceae</taxon>
        <taxon>Parasynechococcus</taxon>
        <taxon>Parasynechococcus marenigrum</taxon>
    </lineage>
</organism>
<dbReference type="STRING" id="84588.SYNW1181"/>
<sequence length="117" mass="13541">MLARPHPALGWLHISPADTRRVMDRLLTERDAALEVDPTFSGVPQSFIDWTWQTWLPSHLHRYEQQVQEHLSYLNFKIAELNGDLEKAAGGILDSRDEAVDLRDRLQRELDARELPS</sequence>
<proteinExistence type="predicted"/>
<dbReference type="Proteomes" id="UP000001422">
    <property type="component" value="Chromosome"/>
</dbReference>
<reference evidence="1 2" key="1">
    <citation type="journal article" date="2003" name="Nature">
        <title>The genome of a motile marine Synechococcus.</title>
        <authorList>
            <person name="Palenik B."/>
            <person name="Brahamsha B."/>
            <person name="Larimer F."/>
            <person name="Land M."/>
            <person name="Hauser L."/>
            <person name="Chain P."/>
            <person name="Lamerdin J."/>
            <person name="Regala W."/>
            <person name="Allen E.A."/>
            <person name="McCarren J."/>
            <person name="Paulsen I."/>
            <person name="Dufresne A."/>
            <person name="Partensky F."/>
            <person name="Webb E."/>
            <person name="Waterbury J."/>
        </authorList>
    </citation>
    <scope>NUCLEOTIDE SEQUENCE [LARGE SCALE GENOMIC DNA]</scope>
    <source>
        <strain evidence="1 2">WH8102</strain>
    </source>
</reference>
<evidence type="ECO:0000313" key="1">
    <source>
        <dbReference type="EMBL" id="CAE07696.1"/>
    </source>
</evidence>
<gene>
    <name evidence="1" type="ordered locus">SYNW1181</name>
</gene>
<dbReference type="AlphaFoldDB" id="Q7U705"/>
<evidence type="ECO:0000313" key="2">
    <source>
        <dbReference type="Proteomes" id="UP000001422"/>
    </source>
</evidence>
<name>Q7U705_PARMW</name>
<protein>
    <submittedName>
        <fullName evidence="1">Uncharacterized protein</fullName>
    </submittedName>
</protein>
<dbReference type="RefSeq" id="WP_011128046.1">
    <property type="nucleotide sequence ID" value="NC_005070.1"/>
</dbReference>
<dbReference type="KEGG" id="syw:SYNW1181"/>
<dbReference type="eggNOG" id="ENOG5030VU6">
    <property type="taxonomic scope" value="Bacteria"/>
</dbReference>
<keyword evidence="2" id="KW-1185">Reference proteome</keyword>